<dbReference type="eggNOG" id="arCOG00442">
    <property type="taxonomic scope" value="Archaea"/>
</dbReference>
<dbReference type="EMBL" id="CP000504">
    <property type="protein sequence ID" value="ABL88999.1"/>
    <property type="molecule type" value="Genomic_DNA"/>
</dbReference>
<dbReference type="InterPro" id="IPR036465">
    <property type="entry name" value="vWFA_dom_sf"/>
</dbReference>
<proteinExistence type="predicted"/>
<dbReference type="AlphaFoldDB" id="A1RVL7"/>
<dbReference type="InterPro" id="IPR008912">
    <property type="entry name" value="Uncharacterised_CoxE"/>
</dbReference>
<dbReference type="KEGG" id="pis:Pisl_1851"/>
<dbReference type="PANTHER" id="PTHR36846">
    <property type="entry name" value="PROTEIN VIAA"/>
    <property type="match status" value="1"/>
</dbReference>
<dbReference type="RefSeq" id="WP_011763574.1">
    <property type="nucleotide sequence ID" value="NC_008701.1"/>
</dbReference>
<evidence type="ECO:0000313" key="2">
    <source>
        <dbReference type="Proteomes" id="UP000002595"/>
    </source>
</evidence>
<dbReference type="OrthoDB" id="64524at2157"/>
<dbReference type="STRING" id="384616.Pisl_1851"/>
<name>A1RVL7_PYRIL</name>
<gene>
    <name evidence="1" type="ordered locus">Pisl_1851</name>
</gene>
<organism evidence="1 2">
    <name type="scientific">Pyrobaculum islandicum (strain DSM 4184 / JCM 9189 / GEO3)</name>
    <dbReference type="NCBI Taxonomy" id="384616"/>
    <lineage>
        <taxon>Archaea</taxon>
        <taxon>Thermoproteota</taxon>
        <taxon>Thermoprotei</taxon>
        <taxon>Thermoproteales</taxon>
        <taxon>Thermoproteaceae</taxon>
        <taxon>Pyrobaculum</taxon>
    </lineage>
</organism>
<accession>A1RVL7</accession>
<dbReference type="Pfam" id="PF05762">
    <property type="entry name" value="VWA_CoxE"/>
    <property type="match status" value="1"/>
</dbReference>
<dbReference type="Gene3D" id="3.40.50.410">
    <property type="entry name" value="von Willebrand factor, type A domain"/>
    <property type="match status" value="1"/>
</dbReference>
<protein>
    <recommendedName>
        <fullName evidence="3">VWA containing CoxE family protein</fullName>
    </recommendedName>
</protein>
<evidence type="ECO:0008006" key="3">
    <source>
        <dbReference type="Google" id="ProtNLM"/>
    </source>
</evidence>
<sequence>MGLLLNVDYNDYVVRSRAKKVLQIAGVKSVGEEEAVDAYYIHYRTPIFGGRAFSAVWRKFVTIYINSQYYSAVAPLCRLNHRASLEAAVRLLKAFEKYLQTLEQYGRAWFGLGRRDAWTEAWRQLRRHFGDPSDVEELYRVLKKLGEVLGRGRRGDPASLTLSLAVDPRRAKMAKILEKAVALEKLIGDPLGVGDAIVSTAGVIHGRIYSSIEKARRATIYTKALFLGAPLLFLHKATAAELSIRMPRAQGDRGVYLLVDKSGSMYSLIDGVEKIAVATAYALAVLRRYRRVVLRFFDAEVYDPVEDVAKMAEILLRVSAGGGTDISKAVEVAIDDVERRRLKNYMLVVVTDGEDDRINPLVLNRAKKVFKDVVFVLVGRQRPPPNVKSIRLPLGKDRPWIYSIEGTARAV</sequence>
<dbReference type="GO" id="GO:0005829">
    <property type="term" value="C:cytosol"/>
    <property type="evidence" value="ECO:0007669"/>
    <property type="project" value="TreeGrafter"/>
</dbReference>
<dbReference type="Proteomes" id="UP000002595">
    <property type="component" value="Chromosome"/>
</dbReference>
<dbReference type="SUPFAM" id="SSF53300">
    <property type="entry name" value="vWA-like"/>
    <property type="match status" value="1"/>
</dbReference>
<keyword evidence="2" id="KW-1185">Reference proteome</keyword>
<dbReference type="PANTHER" id="PTHR36846:SF1">
    <property type="entry name" value="PROTEIN VIAA"/>
    <property type="match status" value="1"/>
</dbReference>
<reference evidence="1" key="1">
    <citation type="submission" date="2006-12" db="EMBL/GenBank/DDBJ databases">
        <title>Complete sequence of Pyrobaculum islandicum DSM 4184.</title>
        <authorList>
            <person name="Copeland A."/>
            <person name="Lucas S."/>
            <person name="Lapidus A."/>
            <person name="Barry K."/>
            <person name="Detter J.C."/>
            <person name="Glavina del Rio T."/>
            <person name="Dalin E."/>
            <person name="Tice H."/>
            <person name="Pitluck S."/>
            <person name="Meincke L."/>
            <person name="Brettin T."/>
            <person name="Bruce D."/>
            <person name="Han C."/>
            <person name="Tapia R."/>
            <person name="Gilna P."/>
            <person name="Schmutz J."/>
            <person name="Larimer F."/>
            <person name="Land M."/>
            <person name="Hauser L."/>
            <person name="Kyrpides N."/>
            <person name="Mikhailova N."/>
            <person name="Cozen A.E."/>
            <person name="Fitz-Gibbon S.T."/>
            <person name="House C.H."/>
            <person name="Saltikov C."/>
            <person name="Lowe T."/>
            <person name="Richardson P."/>
        </authorList>
    </citation>
    <scope>NUCLEOTIDE SEQUENCE [LARGE SCALE GENOMIC DNA]</scope>
    <source>
        <strain evidence="1">DSM 4184</strain>
    </source>
</reference>
<dbReference type="HOGENOM" id="CLU_620588_0_0_2"/>
<dbReference type="GeneID" id="4616359"/>
<evidence type="ECO:0000313" key="1">
    <source>
        <dbReference type="EMBL" id="ABL88999.1"/>
    </source>
</evidence>